<feature type="signal peptide" evidence="2">
    <location>
        <begin position="1"/>
        <end position="23"/>
    </location>
</feature>
<name>A0A7S1Z070_9STRA</name>
<protein>
    <submittedName>
        <fullName evidence="3">Uncharacterized protein</fullName>
    </submittedName>
</protein>
<feature type="compositionally biased region" description="Gly residues" evidence="1">
    <location>
        <begin position="271"/>
        <end position="290"/>
    </location>
</feature>
<accession>A0A7S1Z070</accession>
<evidence type="ECO:0000256" key="1">
    <source>
        <dbReference type="SAM" id="MobiDB-lite"/>
    </source>
</evidence>
<proteinExistence type="predicted"/>
<reference evidence="3" key="1">
    <citation type="submission" date="2021-01" db="EMBL/GenBank/DDBJ databases">
        <authorList>
            <person name="Corre E."/>
            <person name="Pelletier E."/>
            <person name="Niang G."/>
            <person name="Scheremetjew M."/>
            <person name="Finn R."/>
            <person name="Kale V."/>
            <person name="Holt S."/>
            <person name="Cochrane G."/>
            <person name="Meng A."/>
            <person name="Brown T."/>
            <person name="Cohen L."/>
        </authorList>
    </citation>
    <scope>NUCLEOTIDE SEQUENCE</scope>
    <source>
        <strain evidence="3">Pop2</strain>
    </source>
</reference>
<evidence type="ECO:0000313" key="3">
    <source>
        <dbReference type="EMBL" id="CAD9324689.1"/>
    </source>
</evidence>
<feature type="region of interest" description="Disordered" evidence="1">
    <location>
        <begin position="259"/>
        <end position="309"/>
    </location>
</feature>
<keyword evidence="2" id="KW-0732">Signal</keyword>
<sequence>MFNTGKAAFGLFLFSAMTSLASGTPFPDPGRCPFTENPGNRPFCFAVVLEIEGLQFEEVCTRHRAFNLEQALLEYHNDAIDCACPNNQVTYTDVTIIRDEFETLEGDPGDLDFCRERNSSKRGRRTNSRQLLTSVEEDLFNVEKSFSNAKKGLSKIKEGEVGDRKLKKTPVTRVVYTSTGNCGGECPNTPFPVSSSINSNNDSENRFPFPPGRRQLTGNPASECFEPLFVETLNSNGFENVIGVEVIRATVEDPALCPVAPSPVGKKGSGKKGSGPGKKGNGTKGNGPGKKGNSTKGNGAKGSKDSKGH</sequence>
<dbReference type="AlphaFoldDB" id="A0A7S1Z070"/>
<feature type="chain" id="PRO_5031342655" evidence="2">
    <location>
        <begin position="24"/>
        <end position="309"/>
    </location>
</feature>
<evidence type="ECO:0000256" key="2">
    <source>
        <dbReference type="SAM" id="SignalP"/>
    </source>
</evidence>
<gene>
    <name evidence="3" type="ORF">DBRI1063_LOCUS8210</name>
</gene>
<dbReference type="EMBL" id="HBGN01012844">
    <property type="protein sequence ID" value="CAD9324689.1"/>
    <property type="molecule type" value="Transcribed_RNA"/>
</dbReference>
<organism evidence="3">
    <name type="scientific">Ditylum brightwellii</name>
    <dbReference type="NCBI Taxonomy" id="49249"/>
    <lineage>
        <taxon>Eukaryota</taxon>
        <taxon>Sar</taxon>
        <taxon>Stramenopiles</taxon>
        <taxon>Ochrophyta</taxon>
        <taxon>Bacillariophyta</taxon>
        <taxon>Mediophyceae</taxon>
        <taxon>Lithodesmiophycidae</taxon>
        <taxon>Lithodesmiales</taxon>
        <taxon>Lithodesmiaceae</taxon>
        <taxon>Ditylum</taxon>
    </lineage>
</organism>